<keyword evidence="1" id="KW-0472">Membrane</keyword>
<protein>
    <submittedName>
        <fullName evidence="2">Uncharacterized protein</fullName>
    </submittedName>
</protein>
<dbReference type="AlphaFoldDB" id="A0A0N8IC29"/>
<sequence length="120" mass="13228">MSERFWKALENGAQLTRNFIDELWKIWRWFGIGILGFRAYDVTGSIQALIFGVAITTIGLVALASWIFGKLIPGVTLKGRASRALVSVILGMAMLLISIVFAFQLWAIVALLALPVFSAQ</sequence>
<dbReference type="STRING" id="154981.AKJ29_05820"/>
<reference evidence="2 3" key="1">
    <citation type="submission" date="2015-09" db="EMBL/GenBank/DDBJ databases">
        <title>Draft genome sequence of Aliiroseovarius crassostreae CV919-312TSm, the causative agent of Roseovarius Oyster Disease (formerly Juvenile Oyster Disease).</title>
        <authorList>
            <person name="Kessner L."/>
            <person name="Spinard E."/>
            <person name="Nelson D."/>
        </authorList>
    </citation>
    <scope>NUCLEOTIDE SEQUENCE [LARGE SCALE GENOMIC DNA]</scope>
    <source>
        <strain evidence="2 3">CV919-312</strain>
    </source>
</reference>
<keyword evidence="3" id="KW-1185">Reference proteome</keyword>
<dbReference type="EMBL" id="LKBA01000001">
    <property type="protein sequence ID" value="KPN64755.1"/>
    <property type="molecule type" value="Genomic_DNA"/>
</dbReference>
<name>A0A0N8IC29_9RHOB</name>
<evidence type="ECO:0000313" key="3">
    <source>
        <dbReference type="Proteomes" id="UP000050471"/>
    </source>
</evidence>
<evidence type="ECO:0000256" key="1">
    <source>
        <dbReference type="SAM" id="Phobius"/>
    </source>
</evidence>
<feature type="transmembrane region" description="Helical" evidence="1">
    <location>
        <begin position="84"/>
        <end position="117"/>
    </location>
</feature>
<gene>
    <name evidence="2" type="ORF">AKJ29_05820</name>
</gene>
<dbReference type="RefSeq" id="WP_055187234.1">
    <property type="nucleotide sequence ID" value="NZ_FPBS01000016.1"/>
</dbReference>
<evidence type="ECO:0000313" key="2">
    <source>
        <dbReference type="EMBL" id="KPN64755.1"/>
    </source>
</evidence>
<organism evidence="2 3">
    <name type="scientific">Aliiroseovarius crassostreae</name>
    <dbReference type="NCBI Taxonomy" id="154981"/>
    <lineage>
        <taxon>Bacteria</taxon>
        <taxon>Pseudomonadati</taxon>
        <taxon>Pseudomonadota</taxon>
        <taxon>Alphaproteobacteria</taxon>
        <taxon>Rhodobacterales</taxon>
        <taxon>Paracoccaceae</taxon>
        <taxon>Aliiroseovarius</taxon>
    </lineage>
</organism>
<accession>A0A0N8IC29</accession>
<proteinExistence type="predicted"/>
<keyword evidence="1" id="KW-0812">Transmembrane</keyword>
<keyword evidence="1" id="KW-1133">Transmembrane helix</keyword>
<dbReference type="Proteomes" id="UP000050471">
    <property type="component" value="Unassembled WGS sequence"/>
</dbReference>
<feature type="transmembrane region" description="Helical" evidence="1">
    <location>
        <begin position="48"/>
        <end position="72"/>
    </location>
</feature>
<dbReference type="OrthoDB" id="7864605at2"/>
<comment type="caution">
    <text evidence="2">The sequence shown here is derived from an EMBL/GenBank/DDBJ whole genome shotgun (WGS) entry which is preliminary data.</text>
</comment>